<feature type="domain" description="Histidine kinase" evidence="9">
    <location>
        <begin position="161"/>
        <end position="378"/>
    </location>
</feature>
<dbReference type="PANTHER" id="PTHR45453">
    <property type="entry name" value="PHOSPHATE REGULON SENSOR PROTEIN PHOR"/>
    <property type="match status" value="1"/>
</dbReference>
<dbReference type="SMART" id="SM00387">
    <property type="entry name" value="HATPase_c"/>
    <property type="match status" value="1"/>
</dbReference>
<dbReference type="SUPFAM" id="SSF55874">
    <property type="entry name" value="ATPase domain of HSP90 chaperone/DNA topoisomerase II/histidine kinase"/>
    <property type="match status" value="1"/>
</dbReference>
<accession>A0ABY7U6V9</accession>
<comment type="catalytic activity">
    <reaction evidence="1">
        <text>ATP + protein L-histidine = ADP + protein N-phospho-L-histidine.</text>
        <dbReference type="EC" id="2.7.13.3"/>
    </reaction>
</comment>
<dbReference type="PANTHER" id="PTHR45453:SF1">
    <property type="entry name" value="PHOSPHATE REGULON SENSOR PROTEIN PHOR"/>
    <property type="match status" value="1"/>
</dbReference>
<dbReference type="Gene3D" id="1.10.287.130">
    <property type="match status" value="1"/>
</dbReference>
<reference evidence="10 11" key="1">
    <citation type="submission" date="2020-10" db="EMBL/GenBank/DDBJ databases">
        <title>Complete genome sequence of Corynebacterium massiliense DSM 45435, type strain of Corynebacterium massiliense.</title>
        <authorList>
            <person name="Busche T."/>
            <person name="Kalinowski J."/>
            <person name="Ruckert C."/>
        </authorList>
    </citation>
    <scope>NUCLEOTIDE SEQUENCE [LARGE SCALE GENOMIC DNA]</scope>
    <source>
        <strain evidence="10 11">DSM 45435</strain>
    </source>
</reference>
<evidence type="ECO:0000256" key="3">
    <source>
        <dbReference type="ARBA" id="ARBA00012438"/>
    </source>
</evidence>
<dbReference type="CDD" id="cd00075">
    <property type="entry name" value="HATPase"/>
    <property type="match status" value="1"/>
</dbReference>
<evidence type="ECO:0000259" key="9">
    <source>
        <dbReference type="PROSITE" id="PS50109"/>
    </source>
</evidence>
<dbReference type="InterPro" id="IPR005467">
    <property type="entry name" value="His_kinase_dom"/>
</dbReference>
<dbReference type="InterPro" id="IPR050351">
    <property type="entry name" value="BphY/WalK/GraS-like"/>
</dbReference>
<evidence type="ECO:0000256" key="1">
    <source>
        <dbReference type="ARBA" id="ARBA00000085"/>
    </source>
</evidence>
<dbReference type="InterPro" id="IPR003594">
    <property type="entry name" value="HATPase_dom"/>
</dbReference>
<keyword evidence="11" id="KW-1185">Reference proteome</keyword>
<dbReference type="GO" id="GO:0004673">
    <property type="term" value="F:protein histidine kinase activity"/>
    <property type="evidence" value="ECO:0007669"/>
    <property type="project" value="UniProtKB-EC"/>
</dbReference>
<keyword evidence="5 10" id="KW-0808">Transferase</keyword>
<evidence type="ECO:0000313" key="11">
    <source>
        <dbReference type="Proteomes" id="UP001220064"/>
    </source>
</evidence>
<comment type="subcellular location">
    <subcellularLocation>
        <location evidence="2">Cell membrane</location>
    </subcellularLocation>
</comment>
<evidence type="ECO:0000313" key="10">
    <source>
        <dbReference type="EMBL" id="WCZ31709.1"/>
    </source>
</evidence>
<proteinExistence type="predicted"/>
<dbReference type="InterPro" id="IPR036097">
    <property type="entry name" value="HisK_dim/P_sf"/>
</dbReference>
<evidence type="ECO:0000256" key="4">
    <source>
        <dbReference type="ARBA" id="ARBA00022553"/>
    </source>
</evidence>
<dbReference type="EMBL" id="CP063189">
    <property type="protein sequence ID" value="WCZ31709.1"/>
    <property type="molecule type" value="Genomic_DNA"/>
</dbReference>
<evidence type="ECO:0000256" key="8">
    <source>
        <dbReference type="ARBA" id="ARBA00039401"/>
    </source>
</evidence>
<name>A0ABY7U6V9_9CORY</name>
<evidence type="ECO:0000256" key="6">
    <source>
        <dbReference type="ARBA" id="ARBA00022777"/>
    </source>
</evidence>
<sequence length="402" mass="43939">MLYLLTFALGVAVCALAPPLFQWLRERIRQFRQTSSPQANQITTVSQVLHLTVQGSPTGVTVLDRSGDVILSNASAHDMALVHERTVNPRIWELAQEVYSDKENRVLALEIPKRRTGNRVTNVRATAMPLSLNDDRFVVVYGTDETENARMESARRDFVANVSHELKTPVGGIALLAEALLDSPDDAEHVEFFGSRVLKEAQRMGDLVRELIALSKLQGAESLPEMEPVPVDVVVDEAISRNQLAADTAGIDILRGDSTGVEVLADRPLLVTAVSNLISNAIHYSPEALPVSISQKVVGGELVLIRVTDRGIGIAPDDQKRVFERFFRVDKARSRSTGGTGLGLAIVKHVVANHGGNIKLWSRPGTGSTFTIELPIYADENKADATVSRDNDDQVKERTTLT</sequence>
<organism evidence="10 11">
    <name type="scientific">Corynebacterium massiliense DSM 45435</name>
    <dbReference type="NCBI Taxonomy" id="1121364"/>
    <lineage>
        <taxon>Bacteria</taxon>
        <taxon>Bacillati</taxon>
        <taxon>Actinomycetota</taxon>
        <taxon>Actinomycetes</taxon>
        <taxon>Mycobacteriales</taxon>
        <taxon>Corynebacteriaceae</taxon>
        <taxon>Corynebacterium</taxon>
    </lineage>
</organism>
<dbReference type="Proteomes" id="UP001220064">
    <property type="component" value="Chromosome"/>
</dbReference>
<dbReference type="PRINTS" id="PR00344">
    <property type="entry name" value="BCTRLSENSOR"/>
</dbReference>
<keyword evidence="4" id="KW-0597">Phosphoprotein</keyword>
<gene>
    <name evidence="10" type="primary">senX3</name>
    <name evidence="10" type="ORF">CMASS_01230</name>
</gene>
<keyword evidence="6 10" id="KW-0418">Kinase</keyword>
<evidence type="ECO:0000256" key="7">
    <source>
        <dbReference type="ARBA" id="ARBA00023012"/>
    </source>
</evidence>
<protein>
    <recommendedName>
        <fullName evidence="8">Sensor-like histidine kinase SenX3</fullName>
        <ecNumber evidence="3">2.7.13.3</ecNumber>
    </recommendedName>
</protein>
<dbReference type="Pfam" id="PF00512">
    <property type="entry name" value="HisKA"/>
    <property type="match status" value="1"/>
</dbReference>
<dbReference type="CDD" id="cd00082">
    <property type="entry name" value="HisKA"/>
    <property type="match status" value="1"/>
</dbReference>
<dbReference type="EC" id="2.7.13.3" evidence="3"/>
<evidence type="ECO:0000256" key="2">
    <source>
        <dbReference type="ARBA" id="ARBA00004236"/>
    </source>
</evidence>
<dbReference type="InterPro" id="IPR004358">
    <property type="entry name" value="Sig_transdc_His_kin-like_C"/>
</dbReference>
<dbReference type="PROSITE" id="PS50109">
    <property type="entry name" value="HIS_KIN"/>
    <property type="match status" value="1"/>
</dbReference>
<dbReference type="RefSeq" id="WP_022863590.1">
    <property type="nucleotide sequence ID" value="NZ_ATVG01000012.1"/>
</dbReference>
<dbReference type="Pfam" id="PF02518">
    <property type="entry name" value="HATPase_c"/>
    <property type="match status" value="1"/>
</dbReference>
<dbReference type="InterPro" id="IPR003661">
    <property type="entry name" value="HisK_dim/P_dom"/>
</dbReference>
<keyword evidence="7" id="KW-0902">Two-component regulatory system</keyword>
<evidence type="ECO:0000256" key="5">
    <source>
        <dbReference type="ARBA" id="ARBA00022679"/>
    </source>
</evidence>
<dbReference type="Gene3D" id="3.30.565.10">
    <property type="entry name" value="Histidine kinase-like ATPase, C-terminal domain"/>
    <property type="match status" value="1"/>
</dbReference>
<dbReference type="SMART" id="SM00388">
    <property type="entry name" value="HisKA"/>
    <property type="match status" value="1"/>
</dbReference>
<dbReference type="SUPFAM" id="SSF47384">
    <property type="entry name" value="Homodimeric domain of signal transducing histidine kinase"/>
    <property type="match status" value="1"/>
</dbReference>
<dbReference type="InterPro" id="IPR036890">
    <property type="entry name" value="HATPase_C_sf"/>
</dbReference>